<gene>
    <name evidence="9" type="ORF">TST_0297</name>
</gene>
<dbReference type="PANTHER" id="PTHR36838">
    <property type="entry name" value="AUXIN EFFLUX CARRIER FAMILY PROTEIN"/>
    <property type="match status" value="1"/>
</dbReference>
<keyword evidence="6 8" id="KW-1133">Transmembrane helix</keyword>
<evidence type="ECO:0000256" key="7">
    <source>
        <dbReference type="ARBA" id="ARBA00023136"/>
    </source>
</evidence>
<dbReference type="EMBL" id="AP013035">
    <property type="protein sequence ID" value="BAT71105.1"/>
    <property type="molecule type" value="Genomic_DNA"/>
</dbReference>
<feature type="transmembrane region" description="Helical" evidence="8">
    <location>
        <begin position="65"/>
        <end position="87"/>
    </location>
</feature>
<accession>A0A0S3QS42</accession>
<feature type="transmembrane region" description="Helical" evidence="8">
    <location>
        <begin position="37"/>
        <end position="59"/>
    </location>
</feature>
<evidence type="ECO:0000256" key="6">
    <source>
        <dbReference type="ARBA" id="ARBA00022989"/>
    </source>
</evidence>
<dbReference type="AlphaFoldDB" id="A0A0S3QS42"/>
<evidence type="ECO:0000313" key="9">
    <source>
        <dbReference type="EMBL" id="BAT71105.1"/>
    </source>
</evidence>
<dbReference type="KEGG" id="ttk:TST_0297"/>
<dbReference type="OrthoDB" id="9798064at2"/>
<dbReference type="Gene3D" id="1.20.1530.20">
    <property type="match status" value="1"/>
</dbReference>
<dbReference type="InterPro" id="IPR004776">
    <property type="entry name" value="Mem_transp_PIN-like"/>
</dbReference>
<reference evidence="10" key="1">
    <citation type="journal article" date="2018" name="Science">
        <title>A primordial and reversible TCA cycle in a facultatively chemolithoautotrophic thermophile.</title>
        <authorList>
            <person name="Nunoura T."/>
            <person name="Chikaraishi Y."/>
            <person name="Izaki R."/>
            <person name="Suwa T."/>
            <person name="Sato T."/>
            <person name="Harada T."/>
            <person name="Mori K."/>
            <person name="Kato Y."/>
            <person name="Miyazaki M."/>
            <person name="Shimamura S."/>
            <person name="Yanagawa K."/>
            <person name="Shuto A."/>
            <person name="Ohkouchi N."/>
            <person name="Fujita N."/>
            <person name="Takaki Y."/>
            <person name="Atomi H."/>
            <person name="Takai K."/>
        </authorList>
    </citation>
    <scope>NUCLEOTIDE SEQUENCE [LARGE SCALE GENOMIC DNA]</scope>
    <source>
        <strain evidence="10">DSM 17441 / JCM 13301 / NBRC 103674 / ABI70S6</strain>
    </source>
</reference>
<name>A0A0S3QS42_THET7</name>
<dbReference type="PANTHER" id="PTHR36838:SF1">
    <property type="entry name" value="SLR1864 PROTEIN"/>
    <property type="match status" value="1"/>
</dbReference>
<evidence type="ECO:0000256" key="3">
    <source>
        <dbReference type="ARBA" id="ARBA00022448"/>
    </source>
</evidence>
<keyword evidence="5 8" id="KW-0812">Transmembrane</keyword>
<dbReference type="Pfam" id="PF03547">
    <property type="entry name" value="Mem_trans"/>
    <property type="match status" value="2"/>
</dbReference>
<dbReference type="Proteomes" id="UP000063234">
    <property type="component" value="Chromosome"/>
</dbReference>
<keyword evidence="7 8" id="KW-0472">Membrane</keyword>
<keyword evidence="3" id="KW-0813">Transport</keyword>
<proteinExistence type="inferred from homology"/>
<feature type="transmembrane region" description="Helical" evidence="8">
    <location>
        <begin position="154"/>
        <end position="169"/>
    </location>
</feature>
<organism evidence="9 10">
    <name type="scientific">Thermosulfidibacter takaii (strain DSM 17441 / JCM 13301 / NBRC 103674 / ABI70S6)</name>
    <dbReference type="NCBI Taxonomy" id="1298851"/>
    <lineage>
        <taxon>Bacteria</taxon>
        <taxon>Pseudomonadati</taxon>
        <taxon>Thermosulfidibacterota</taxon>
        <taxon>Thermosulfidibacteria</taxon>
        <taxon>Thermosulfidibacterales</taxon>
        <taxon>Thermosulfidibacteraceae</taxon>
    </lineage>
</organism>
<feature type="transmembrane region" description="Helical" evidence="8">
    <location>
        <begin position="123"/>
        <end position="142"/>
    </location>
</feature>
<protein>
    <submittedName>
        <fullName evidence="9">Auxin efflux carrier, AEC family</fullName>
    </submittedName>
</protein>
<evidence type="ECO:0000256" key="2">
    <source>
        <dbReference type="ARBA" id="ARBA00010145"/>
    </source>
</evidence>
<feature type="transmembrane region" description="Helical" evidence="8">
    <location>
        <begin position="181"/>
        <end position="201"/>
    </location>
</feature>
<feature type="transmembrane region" description="Helical" evidence="8">
    <location>
        <begin position="99"/>
        <end position="117"/>
    </location>
</feature>
<evidence type="ECO:0000256" key="5">
    <source>
        <dbReference type="ARBA" id="ARBA00022692"/>
    </source>
</evidence>
<feature type="transmembrane region" description="Helical" evidence="8">
    <location>
        <begin position="208"/>
        <end position="234"/>
    </location>
</feature>
<keyword evidence="4" id="KW-1003">Cell membrane</keyword>
<sequence length="296" mass="32075">MLQLFVDVLVPVYILIALGFLIGKIKPEIETKSISTLVLDIFAPALVFASFRGVSFNLLQMASVVSGAVSVVFGCYLLVLVVEKFLLKHRNEALEISSTFMNSGYMGIPLIFLMFGKEMFPEAITYSVAMTFLHFTFGIVILKGGDVKEGIKEVLRMPIVYAMVLAPLTKDIGLPKGIEKMLSMTGYATLPVMLVCIGISLSKVRVTVLRLAVTGTVLRFLGGFIFGLLGVIFWNVPASVKAAVVVQSSLPSAVMNYVLCDKYDKDAELASSIILISTSVFPLFLPLLRVAASIAG</sequence>
<keyword evidence="10" id="KW-1185">Reference proteome</keyword>
<feature type="transmembrane region" description="Helical" evidence="8">
    <location>
        <begin position="6"/>
        <end position="25"/>
    </location>
</feature>
<evidence type="ECO:0000256" key="8">
    <source>
        <dbReference type="SAM" id="Phobius"/>
    </source>
</evidence>
<comment type="similarity">
    <text evidence="2">Belongs to the auxin efflux carrier (TC 2.A.69) family.</text>
</comment>
<comment type="subcellular location">
    <subcellularLocation>
        <location evidence="1">Cell membrane</location>
        <topology evidence="1">Multi-pass membrane protein</topology>
    </subcellularLocation>
</comment>
<dbReference type="RefSeq" id="WP_068549002.1">
    <property type="nucleotide sequence ID" value="NZ_AP013035.1"/>
</dbReference>
<dbReference type="PATRIC" id="fig|1298851.3.peg.308"/>
<dbReference type="GO" id="GO:0055085">
    <property type="term" value="P:transmembrane transport"/>
    <property type="evidence" value="ECO:0007669"/>
    <property type="project" value="InterPro"/>
</dbReference>
<dbReference type="STRING" id="1298851.TST_0297"/>
<evidence type="ECO:0000256" key="4">
    <source>
        <dbReference type="ARBA" id="ARBA00022475"/>
    </source>
</evidence>
<dbReference type="GO" id="GO:0005886">
    <property type="term" value="C:plasma membrane"/>
    <property type="evidence" value="ECO:0007669"/>
    <property type="project" value="UniProtKB-SubCell"/>
</dbReference>
<feature type="transmembrane region" description="Helical" evidence="8">
    <location>
        <begin position="272"/>
        <end position="295"/>
    </location>
</feature>
<evidence type="ECO:0000256" key="1">
    <source>
        <dbReference type="ARBA" id="ARBA00004651"/>
    </source>
</evidence>
<dbReference type="InterPro" id="IPR038770">
    <property type="entry name" value="Na+/solute_symporter_sf"/>
</dbReference>
<evidence type="ECO:0000313" key="10">
    <source>
        <dbReference type="Proteomes" id="UP000063234"/>
    </source>
</evidence>